<organism evidence="2 3">
    <name type="scientific">Amanita muscaria (strain Koide BX008)</name>
    <dbReference type="NCBI Taxonomy" id="946122"/>
    <lineage>
        <taxon>Eukaryota</taxon>
        <taxon>Fungi</taxon>
        <taxon>Dikarya</taxon>
        <taxon>Basidiomycota</taxon>
        <taxon>Agaricomycotina</taxon>
        <taxon>Agaricomycetes</taxon>
        <taxon>Agaricomycetidae</taxon>
        <taxon>Agaricales</taxon>
        <taxon>Pluteineae</taxon>
        <taxon>Amanitaceae</taxon>
        <taxon>Amanita</taxon>
    </lineage>
</organism>
<evidence type="ECO:0000313" key="3">
    <source>
        <dbReference type="Proteomes" id="UP000054549"/>
    </source>
</evidence>
<dbReference type="HOGENOM" id="CLU_2399231_0_0_1"/>
<dbReference type="Proteomes" id="UP000054549">
    <property type="component" value="Unassembled WGS sequence"/>
</dbReference>
<feature type="region of interest" description="Disordered" evidence="1">
    <location>
        <begin position="52"/>
        <end position="71"/>
    </location>
</feature>
<evidence type="ECO:0000256" key="1">
    <source>
        <dbReference type="SAM" id="MobiDB-lite"/>
    </source>
</evidence>
<protein>
    <submittedName>
        <fullName evidence="2">Uncharacterized protein</fullName>
    </submittedName>
</protein>
<dbReference type="EMBL" id="KN818307">
    <property type="protein sequence ID" value="KIL59922.1"/>
    <property type="molecule type" value="Genomic_DNA"/>
</dbReference>
<dbReference type="AlphaFoldDB" id="A0A0C2WEV7"/>
<evidence type="ECO:0000313" key="2">
    <source>
        <dbReference type="EMBL" id="KIL59922.1"/>
    </source>
</evidence>
<dbReference type="InParanoid" id="A0A0C2WEV7"/>
<proteinExistence type="predicted"/>
<reference evidence="2 3" key="1">
    <citation type="submission" date="2014-04" db="EMBL/GenBank/DDBJ databases">
        <title>Evolutionary Origins and Diversification of the Mycorrhizal Mutualists.</title>
        <authorList>
            <consortium name="DOE Joint Genome Institute"/>
            <consortium name="Mycorrhizal Genomics Consortium"/>
            <person name="Kohler A."/>
            <person name="Kuo A."/>
            <person name="Nagy L.G."/>
            <person name="Floudas D."/>
            <person name="Copeland A."/>
            <person name="Barry K.W."/>
            <person name="Cichocki N."/>
            <person name="Veneault-Fourrey C."/>
            <person name="LaButti K."/>
            <person name="Lindquist E.A."/>
            <person name="Lipzen A."/>
            <person name="Lundell T."/>
            <person name="Morin E."/>
            <person name="Murat C."/>
            <person name="Riley R."/>
            <person name="Ohm R."/>
            <person name="Sun H."/>
            <person name="Tunlid A."/>
            <person name="Henrissat B."/>
            <person name="Grigoriev I.V."/>
            <person name="Hibbett D.S."/>
            <person name="Martin F."/>
        </authorList>
    </citation>
    <scope>NUCLEOTIDE SEQUENCE [LARGE SCALE GENOMIC DNA]</scope>
    <source>
        <strain evidence="2 3">Koide BX008</strain>
    </source>
</reference>
<gene>
    <name evidence="2" type="ORF">M378DRAFT_168676</name>
</gene>
<feature type="compositionally biased region" description="Polar residues" evidence="1">
    <location>
        <begin position="54"/>
        <end position="63"/>
    </location>
</feature>
<sequence>MPQPCVCSNAGIYWSLAAVCEEQGIFLLLLSDHTHSAFLSYDERRVHRSRAVSMPSTVYQGGSSREGGRKAGTRHYAEPLISIRNDADALRNH</sequence>
<keyword evidence="3" id="KW-1185">Reference proteome</keyword>
<name>A0A0C2WEV7_AMAMK</name>
<accession>A0A0C2WEV7</accession>